<comment type="caution">
    <text evidence="2">The sequence shown here is derived from an EMBL/GenBank/DDBJ whole genome shotgun (WGS) entry which is preliminary data.</text>
</comment>
<reference evidence="2 3" key="1">
    <citation type="submission" date="2018-04" db="EMBL/GenBank/DDBJ databases">
        <authorList>
            <person name="Zhang X."/>
            <person name="Yuan J."/>
            <person name="Li F."/>
            <person name="Xiang J."/>
        </authorList>
    </citation>
    <scope>NUCLEOTIDE SEQUENCE [LARGE SCALE GENOMIC DNA]</scope>
    <source>
        <tissue evidence="2">Muscle</tissue>
    </source>
</reference>
<feature type="compositionally biased region" description="Low complexity" evidence="1">
    <location>
        <begin position="56"/>
        <end position="73"/>
    </location>
</feature>
<feature type="compositionally biased region" description="Pro residues" evidence="1">
    <location>
        <begin position="173"/>
        <end position="199"/>
    </location>
</feature>
<dbReference type="EMBL" id="QCYY01003452">
    <property type="protein sequence ID" value="ROT63315.1"/>
    <property type="molecule type" value="Genomic_DNA"/>
</dbReference>
<gene>
    <name evidence="2" type="ORF">C7M84_018824</name>
</gene>
<dbReference type="AlphaFoldDB" id="A0A3R7NPJ4"/>
<name>A0A3R7NPJ4_PENVA</name>
<sequence length="440" mass="47211">MTRLGSIITDAPEIDVVVLHLEPNIAKSLGTRRTDCGHFCPVATQCHRPRPPHEISSIPLSVPSTLLPTGTPLTPSPTRPTLPSNRTPYSRSPPPHPTTHTGTLLPSQPSPPNHTHRNPASPVPNLPPNPTPTGTAPSPVPNPPAPPSHLPTGTPYSVPTLPQLNTPTENPFFPRPQPSPNPSPTGTPLLPSPTLPPQSYPNQTPKLPSPTLTPPTPPPNRPTPTPGPNPPTPTPQPEKRHAYAMAILHRCLLRMCLSMLEGGVGVRIPAHGVSHKAAHRRAAARGTRTRRRVRGAFQSGGSSPALPPGFGQSWWSVVHRACGGGRLRARRFDSVLNPRWRPVFRSTEIDSVSEPIMIGGRSSRPGEELIPVLEPEDGGVFELPELMSVLGTPRWRPVFGCPEIDSVLDPRDGGRSFEPRELIPSGRTSDGGPSSRAIED</sequence>
<keyword evidence="3" id="KW-1185">Reference proteome</keyword>
<dbReference type="Proteomes" id="UP000283509">
    <property type="component" value="Unassembled WGS sequence"/>
</dbReference>
<evidence type="ECO:0000313" key="2">
    <source>
        <dbReference type="EMBL" id="ROT63315.1"/>
    </source>
</evidence>
<feature type="compositionally biased region" description="Pro residues" evidence="1">
    <location>
        <begin position="121"/>
        <end position="131"/>
    </location>
</feature>
<protein>
    <submittedName>
        <fullName evidence="2">Uncharacterized protein</fullName>
    </submittedName>
</protein>
<feature type="compositionally biased region" description="Low complexity" evidence="1">
    <location>
        <begin position="81"/>
        <end position="90"/>
    </location>
</feature>
<dbReference type="PRINTS" id="PR01217">
    <property type="entry name" value="PRICHEXTENSN"/>
</dbReference>
<organism evidence="2 3">
    <name type="scientific">Penaeus vannamei</name>
    <name type="common">Whiteleg shrimp</name>
    <name type="synonym">Litopenaeus vannamei</name>
    <dbReference type="NCBI Taxonomy" id="6689"/>
    <lineage>
        <taxon>Eukaryota</taxon>
        <taxon>Metazoa</taxon>
        <taxon>Ecdysozoa</taxon>
        <taxon>Arthropoda</taxon>
        <taxon>Crustacea</taxon>
        <taxon>Multicrustacea</taxon>
        <taxon>Malacostraca</taxon>
        <taxon>Eumalacostraca</taxon>
        <taxon>Eucarida</taxon>
        <taxon>Decapoda</taxon>
        <taxon>Dendrobranchiata</taxon>
        <taxon>Penaeoidea</taxon>
        <taxon>Penaeidae</taxon>
        <taxon>Penaeus</taxon>
    </lineage>
</organism>
<feature type="region of interest" description="Disordered" evidence="1">
    <location>
        <begin position="46"/>
        <end position="238"/>
    </location>
</feature>
<proteinExistence type="predicted"/>
<feature type="compositionally biased region" description="Pro residues" evidence="1">
    <location>
        <begin position="207"/>
        <end position="236"/>
    </location>
</feature>
<accession>A0A3R7NPJ4</accession>
<evidence type="ECO:0000313" key="3">
    <source>
        <dbReference type="Proteomes" id="UP000283509"/>
    </source>
</evidence>
<feature type="region of interest" description="Disordered" evidence="1">
    <location>
        <begin position="405"/>
        <end position="440"/>
    </location>
</feature>
<feature type="compositionally biased region" description="Basic and acidic residues" evidence="1">
    <location>
        <begin position="408"/>
        <end position="421"/>
    </location>
</feature>
<feature type="compositionally biased region" description="Polar residues" evidence="1">
    <location>
        <begin position="154"/>
        <end position="169"/>
    </location>
</feature>
<reference evidence="2 3" key="2">
    <citation type="submission" date="2019-01" db="EMBL/GenBank/DDBJ databases">
        <title>The decoding of complex shrimp genome reveals the adaptation for benthos swimmer, frequently molting mechanism and breeding impact on genome.</title>
        <authorList>
            <person name="Sun Y."/>
            <person name="Gao Y."/>
            <person name="Yu Y."/>
        </authorList>
    </citation>
    <scope>NUCLEOTIDE SEQUENCE [LARGE SCALE GENOMIC DNA]</scope>
    <source>
        <tissue evidence="2">Muscle</tissue>
    </source>
</reference>
<feature type="compositionally biased region" description="Pro residues" evidence="1">
    <location>
        <begin position="138"/>
        <end position="149"/>
    </location>
</feature>
<evidence type="ECO:0000256" key="1">
    <source>
        <dbReference type="SAM" id="MobiDB-lite"/>
    </source>
</evidence>